<protein>
    <recommendedName>
        <fullName evidence="4">FeoB-associated Cys-rich membrane protein</fullName>
    </recommendedName>
</protein>
<gene>
    <name evidence="2" type="ORF">HMPREF9465_00889</name>
</gene>
<dbReference type="EMBL" id="ADMG01000023">
    <property type="protein sequence ID" value="EKB31490.1"/>
    <property type="molecule type" value="Genomic_DNA"/>
</dbReference>
<dbReference type="PATRIC" id="fig|742823.3.peg.895"/>
<dbReference type="RefSeq" id="WP_005434549.1">
    <property type="nucleotide sequence ID" value="NZ_JH815515.1"/>
</dbReference>
<evidence type="ECO:0000313" key="2">
    <source>
        <dbReference type="EMBL" id="EKB31490.1"/>
    </source>
</evidence>
<evidence type="ECO:0000256" key="1">
    <source>
        <dbReference type="SAM" id="Phobius"/>
    </source>
</evidence>
<evidence type="ECO:0008006" key="4">
    <source>
        <dbReference type="Google" id="ProtNLM"/>
    </source>
</evidence>
<dbReference type="STRING" id="742823.HMPREF9465_00889"/>
<name>K1JIJ0_9BURK</name>
<keyword evidence="1" id="KW-0812">Transmembrane</keyword>
<keyword evidence="1" id="KW-1133">Transmembrane helix</keyword>
<evidence type="ECO:0000313" key="3">
    <source>
        <dbReference type="Proteomes" id="UP000005835"/>
    </source>
</evidence>
<proteinExistence type="predicted"/>
<dbReference type="Proteomes" id="UP000005835">
    <property type="component" value="Unassembled WGS sequence"/>
</dbReference>
<dbReference type="AlphaFoldDB" id="K1JIJ0"/>
<reference evidence="2 3" key="1">
    <citation type="submission" date="2012-05" db="EMBL/GenBank/DDBJ databases">
        <title>The Genome Sequence of Sutterella wadsworthensis 2_1_59BFAA.</title>
        <authorList>
            <consortium name="The Broad Institute Genome Sequencing Platform"/>
            <person name="Earl A."/>
            <person name="Ward D."/>
            <person name="Feldgarden M."/>
            <person name="Gevers D."/>
            <person name="Daigneault M."/>
            <person name="Strauss J."/>
            <person name="Allen-Vercoe E."/>
            <person name="Walker B."/>
            <person name="Young S.K."/>
            <person name="Zeng Q."/>
            <person name="Gargeya S."/>
            <person name="Fitzgerald M."/>
            <person name="Haas B."/>
            <person name="Abouelleil A."/>
            <person name="Alvarado L."/>
            <person name="Arachchi H.M."/>
            <person name="Berlin A.M."/>
            <person name="Chapman S.B."/>
            <person name="Goldberg J."/>
            <person name="Griggs A."/>
            <person name="Gujja S."/>
            <person name="Hansen M."/>
            <person name="Howarth C."/>
            <person name="Imamovic A."/>
            <person name="Larimer J."/>
            <person name="McCowen C."/>
            <person name="Montmayeur A."/>
            <person name="Murphy C."/>
            <person name="Neiman D."/>
            <person name="Pearson M."/>
            <person name="Priest M."/>
            <person name="Roberts A."/>
            <person name="Saif S."/>
            <person name="Shea T."/>
            <person name="Sisk P."/>
            <person name="Sykes S."/>
            <person name="Wortman J."/>
            <person name="Nusbaum C."/>
            <person name="Birren B."/>
        </authorList>
    </citation>
    <scope>NUCLEOTIDE SEQUENCE [LARGE SCALE GENOMIC DNA]</scope>
    <source>
        <strain evidence="2 3">2_1_59BFAA</strain>
    </source>
</reference>
<feature type="transmembrane region" description="Helical" evidence="1">
    <location>
        <begin position="6"/>
        <end position="24"/>
    </location>
</feature>
<organism evidence="2 3">
    <name type="scientific">Sutterella wadsworthensis 2_1_59BFAA</name>
    <dbReference type="NCBI Taxonomy" id="742823"/>
    <lineage>
        <taxon>Bacteria</taxon>
        <taxon>Pseudomonadati</taxon>
        <taxon>Pseudomonadota</taxon>
        <taxon>Betaproteobacteria</taxon>
        <taxon>Burkholderiales</taxon>
        <taxon>Sutterellaceae</taxon>
        <taxon>Sutterella</taxon>
    </lineage>
</organism>
<keyword evidence="1" id="KW-0472">Membrane</keyword>
<comment type="caution">
    <text evidence="2">The sequence shown here is derived from an EMBL/GenBank/DDBJ whole genome shotgun (WGS) entry which is preliminary data.</text>
</comment>
<keyword evidence="3" id="KW-1185">Reference proteome</keyword>
<sequence>MTTQQLDELILAMLVIFILGFFIGNRELKKRCGKCRLLPEKEESNE</sequence>
<dbReference type="HOGENOM" id="CLU_3189885_0_0_4"/>
<accession>K1JIJ0</accession>